<dbReference type="EnsemblMetazoa" id="CJA25919a.1">
    <property type="protein sequence ID" value="CJA25919a.1"/>
    <property type="gene ID" value="WBGene00181491"/>
</dbReference>
<evidence type="ECO:0000256" key="1">
    <source>
        <dbReference type="SAM" id="MobiDB-lite"/>
    </source>
</evidence>
<dbReference type="InterPro" id="IPR036383">
    <property type="entry name" value="TSP1_rpt_sf"/>
</dbReference>
<proteinExistence type="predicted"/>
<dbReference type="InterPro" id="IPR000884">
    <property type="entry name" value="TSP1_rpt"/>
</dbReference>
<feature type="compositionally biased region" description="Low complexity" evidence="1">
    <location>
        <begin position="30"/>
        <end position="494"/>
    </location>
</feature>
<protein>
    <submittedName>
        <fullName evidence="3">Uncharacterized protein</fullName>
    </submittedName>
</protein>
<dbReference type="SMART" id="SM00209">
    <property type="entry name" value="TSP1"/>
    <property type="match status" value="6"/>
</dbReference>
<keyword evidence="4" id="KW-1185">Reference proteome</keyword>
<evidence type="ECO:0000313" key="3">
    <source>
        <dbReference type="EnsemblMetazoa" id="CJA25919a.1"/>
    </source>
</evidence>
<feature type="signal peptide" evidence="2">
    <location>
        <begin position="1"/>
        <end position="28"/>
    </location>
</feature>
<dbReference type="SUPFAM" id="SSF82895">
    <property type="entry name" value="TSP-1 type 1 repeat"/>
    <property type="match status" value="1"/>
</dbReference>
<evidence type="ECO:0000256" key="2">
    <source>
        <dbReference type="SAM" id="SignalP"/>
    </source>
</evidence>
<organism evidence="3 4">
    <name type="scientific">Caenorhabditis japonica</name>
    <dbReference type="NCBI Taxonomy" id="281687"/>
    <lineage>
        <taxon>Eukaryota</taxon>
        <taxon>Metazoa</taxon>
        <taxon>Ecdysozoa</taxon>
        <taxon>Nematoda</taxon>
        <taxon>Chromadorea</taxon>
        <taxon>Rhabditida</taxon>
        <taxon>Rhabditina</taxon>
        <taxon>Rhabditomorpha</taxon>
        <taxon>Rhabditoidea</taxon>
        <taxon>Rhabditidae</taxon>
        <taxon>Peloderinae</taxon>
        <taxon>Caenorhabditis</taxon>
    </lineage>
</organism>
<sequence>MAFGCFPSNLLCLIGFSLWLKPHRQVYSFTSTESTTTEPTSTTTEITSTSTESTTTEPSSTTTEITSTSTESTTTEPSSTTTEITSTSTESTTTEPTSTTTEITSTSTESTTTEPSSTTTEITSTSTESTTTEPSSTTTEITSTSTESTTTEPSSTTTEITSTSTESTTTEPTSTTTEITSTSTESTTTEPSSTTTEITSTSTESTTTEPSSTTTEITSTSTESTTTEPSSTTTEITSTSTESTTTEPSSTTTEITSTSTESTTTEPTSTTTEITSTSTESTTTEPSSTTTEITSTSTESTTTEPTSTTTEITSTSTESTTTEPTSTTTEITSTSTESTTTEPSSTTTEITSTSTESTTTEPTSTTTEITSTSTESTTTEPSSTTTEITSTSTESTTTEPSSTTTEITSTSTESTTTEPSSTTTEITSTSTESTTTEPTSTTTEITSTSTESTTTEPSSTTTEITSTSSQSTTTEPSSTTTEITSTSSQSTTSELQSSTTALTTTIPRSNCCPTGGFWSEWVADAPCATSCGSCSQQIYRRKCLTEADCGSCRYDFILKLNNIFYLVVRTSKFKIAMLVCVISLLIRVVPVIMQQFPELCTFVDPRFFFHVLYFALAINGYCSQTSLPKQGMMKHAVPKKESGTTGANGLFAVEQRVVTVMVLAHARGHVLLPHSARVSGMRPSRSFEGADAVSDAVPCSTTSPACCVLGGVWSEWSSGDSCNDTCGNCGTTTLSRICLSDDYGCSCSGNSTKVAECAPTPCPFPRTTCCGSRTKIIVGNEILCSASDDSDPPPSTLCSTDCCPSTGGYWSEWTTGGACPTSCGSCSTVTQKRVCMSPSSCPCRGTDSREVNCNIGVCFFPLDSCCNGLTAMVINNKHACGPQPNYTTPYVPYDPNCTETCCAETGIWSEWTFTSIQCLDYCGSCGNQTRTRTCLSEVNGCPCQGVTSITEPCGTGVCFFPRLSCCPGWTATVQNNAHVCGPLTTFLNDPAKLNTCGVSCCPSAGIWGEWTTVSACNDTCGSCGFTTRSRKCLSLQYGCDCSGSTVETRSCNKVACYTGSACCAGKYLATGYDGAQYCQDNPPETCTGSWTDWMTVSGATCNDTCGNCGLIDQYRYCFPSGCQCSGSFTSQAACANSVCLFPRTSCCSPYKKLIDLANKVFYCG</sequence>
<dbReference type="PROSITE" id="PS50092">
    <property type="entry name" value="TSP1"/>
    <property type="match status" value="4"/>
</dbReference>
<reference evidence="3" key="2">
    <citation type="submission" date="2022-06" db="UniProtKB">
        <authorList>
            <consortium name="EnsemblMetazoa"/>
        </authorList>
    </citation>
    <scope>IDENTIFICATION</scope>
    <source>
        <strain evidence="3">DF5081</strain>
    </source>
</reference>
<dbReference type="Proteomes" id="UP000005237">
    <property type="component" value="Unassembled WGS sequence"/>
</dbReference>
<dbReference type="AlphaFoldDB" id="A0A8R1E6Q8"/>
<feature type="chain" id="PRO_5035842746" evidence="2">
    <location>
        <begin position="29"/>
        <end position="1164"/>
    </location>
</feature>
<dbReference type="PANTHER" id="PTHR31936">
    <property type="entry name" value="PROTEIN CBG18744"/>
    <property type="match status" value="1"/>
</dbReference>
<keyword evidence="2" id="KW-0732">Signal</keyword>
<reference evidence="4" key="1">
    <citation type="submission" date="2010-08" db="EMBL/GenBank/DDBJ databases">
        <authorList>
            <consortium name="Caenorhabditis japonica Sequencing Consortium"/>
            <person name="Wilson R.K."/>
        </authorList>
    </citation>
    <scope>NUCLEOTIDE SEQUENCE [LARGE SCALE GENOMIC DNA]</scope>
    <source>
        <strain evidence="4">DF5081</strain>
    </source>
</reference>
<evidence type="ECO:0000313" key="4">
    <source>
        <dbReference type="Proteomes" id="UP000005237"/>
    </source>
</evidence>
<name>A0A8R1E6Q8_CAEJA</name>
<dbReference type="Gene3D" id="2.20.100.10">
    <property type="entry name" value="Thrombospondin type-1 (TSP1) repeat"/>
    <property type="match status" value="1"/>
</dbReference>
<feature type="region of interest" description="Disordered" evidence="1">
    <location>
        <begin position="29"/>
        <end position="501"/>
    </location>
</feature>
<dbReference type="PANTHER" id="PTHR31936:SF2">
    <property type="entry name" value="FLO11 DOMAIN-CONTAINING PROTEIN"/>
    <property type="match status" value="1"/>
</dbReference>
<accession>A0A8R1E6Q8</accession>
<dbReference type="Pfam" id="PF00090">
    <property type="entry name" value="TSP_1"/>
    <property type="match status" value="1"/>
</dbReference>